<comment type="caution">
    <text evidence="1">The sequence shown here is derived from an EMBL/GenBank/DDBJ whole genome shotgun (WGS) entry which is preliminary data.</text>
</comment>
<evidence type="ECO:0000313" key="1">
    <source>
        <dbReference type="EMBL" id="MBI4923775.1"/>
    </source>
</evidence>
<gene>
    <name evidence="1" type="ORF">HY834_18715</name>
</gene>
<organism evidence="1 2">
    <name type="scientific">Devosia nanyangense</name>
    <dbReference type="NCBI Taxonomy" id="1228055"/>
    <lineage>
        <taxon>Bacteria</taxon>
        <taxon>Pseudomonadati</taxon>
        <taxon>Pseudomonadota</taxon>
        <taxon>Alphaproteobacteria</taxon>
        <taxon>Hyphomicrobiales</taxon>
        <taxon>Devosiaceae</taxon>
        <taxon>Devosia</taxon>
    </lineage>
</organism>
<proteinExistence type="predicted"/>
<accession>A0A933L649</accession>
<evidence type="ECO:0000313" key="2">
    <source>
        <dbReference type="Proteomes" id="UP000782610"/>
    </source>
</evidence>
<dbReference type="AlphaFoldDB" id="A0A933L649"/>
<dbReference type="Proteomes" id="UP000782610">
    <property type="component" value="Unassembled WGS sequence"/>
</dbReference>
<protein>
    <submittedName>
        <fullName evidence="1">Uncharacterized protein</fullName>
    </submittedName>
</protein>
<dbReference type="EMBL" id="JACRAF010000061">
    <property type="protein sequence ID" value="MBI4923775.1"/>
    <property type="molecule type" value="Genomic_DNA"/>
</dbReference>
<sequence length="105" mass="11721">MVADFGLSAFRQTALGRKAEAVLTDPENVRDMVALCRNDIPAVRAIGKQLLALGMKPRDDEAKKLVGRWVREIMAGKAWEPLRTGKIPRGNLFSTGTIYRPKKDR</sequence>
<name>A0A933L649_9HYPH</name>
<reference evidence="1" key="1">
    <citation type="submission" date="2020-07" db="EMBL/GenBank/DDBJ databases">
        <title>Huge and variable diversity of episymbiotic CPR bacteria and DPANN archaea in groundwater ecosystems.</title>
        <authorList>
            <person name="He C.Y."/>
            <person name="Keren R."/>
            <person name="Whittaker M."/>
            <person name="Farag I.F."/>
            <person name="Doudna J."/>
            <person name="Cate J.H.D."/>
            <person name="Banfield J.F."/>
        </authorList>
    </citation>
    <scope>NUCLEOTIDE SEQUENCE</scope>
    <source>
        <strain evidence="1">NC_groundwater_1586_Pr3_B-0.1um_66_15</strain>
    </source>
</reference>